<feature type="region of interest" description="Disordered" evidence="1">
    <location>
        <begin position="273"/>
        <end position="358"/>
    </location>
</feature>
<feature type="compositionally biased region" description="Basic and acidic residues" evidence="1">
    <location>
        <begin position="296"/>
        <end position="305"/>
    </location>
</feature>
<evidence type="ECO:0000313" key="3">
    <source>
        <dbReference type="EMBL" id="ORX81267.1"/>
    </source>
</evidence>
<feature type="region of interest" description="Disordered" evidence="1">
    <location>
        <begin position="219"/>
        <end position="246"/>
    </location>
</feature>
<dbReference type="Pfam" id="PF10075">
    <property type="entry name" value="CSN8_PSD8_EIF3K"/>
    <property type="match status" value="1"/>
</dbReference>
<organism evidence="3 4">
    <name type="scientific">Anaeromyces robustus</name>
    <dbReference type="NCBI Taxonomy" id="1754192"/>
    <lineage>
        <taxon>Eukaryota</taxon>
        <taxon>Fungi</taxon>
        <taxon>Fungi incertae sedis</taxon>
        <taxon>Chytridiomycota</taxon>
        <taxon>Chytridiomycota incertae sedis</taxon>
        <taxon>Neocallimastigomycetes</taxon>
        <taxon>Neocallimastigales</taxon>
        <taxon>Neocallimastigaceae</taxon>
        <taxon>Anaeromyces</taxon>
    </lineage>
</organism>
<dbReference type="OrthoDB" id="2151296at2759"/>
<dbReference type="STRING" id="1754192.A0A1Y1X647"/>
<reference evidence="3 4" key="2">
    <citation type="submission" date="2016-08" db="EMBL/GenBank/DDBJ databases">
        <title>Pervasive Adenine N6-methylation of Active Genes in Fungi.</title>
        <authorList>
            <consortium name="DOE Joint Genome Institute"/>
            <person name="Mondo S.J."/>
            <person name="Dannebaum R.O."/>
            <person name="Kuo R.C."/>
            <person name="Labutti K."/>
            <person name="Haridas S."/>
            <person name="Kuo A."/>
            <person name="Salamov A."/>
            <person name="Ahrendt S.R."/>
            <person name="Lipzen A."/>
            <person name="Sullivan W."/>
            <person name="Andreopoulos W.B."/>
            <person name="Clum A."/>
            <person name="Lindquist E."/>
            <person name="Daum C."/>
            <person name="Ramamoorthy G.K."/>
            <person name="Gryganskyi A."/>
            <person name="Culley D."/>
            <person name="Magnuson J.K."/>
            <person name="James T.Y."/>
            <person name="O'Malley M.A."/>
            <person name="Stajich J.E."/>
            <person name="Spatafora J.W."/>
            <person name="Visel A."/>
            <person name="Grigoriev I.V."/>
        </authorList>
    </citation>
    <scope>NUCLEOTIDE SEQUENCE [LARGE SCALE GENOMIC DNA]</scope>
    <source>
        <strain evidence="3 4">S4</strain>
    </source>
</reference>
<protein>
    <recommendedName>
        <fullName evidence="2">CSN8/PSMD8/EIF3K domain-containing protein</fullName>
    </recommendedName>
</protein>
<evidence type="ECO:0000313" key="4">
    <source>
        <dbReference type="Proteomes" id="UP000193944"/>
    </source>
</evidence>
<dbReference type="AlphaFoldDB" id="A0A1Y1X647"/>
<dbReference type="InterPro" id="IPR033464">
    <property type="entry name" value="CSN8_PSD8_EIF3K"/>
</dbReference>
<gene>
    <name evidence="3" type="ORF">BCR32DRAFT_244995</name>
</gene>
<proteinExistence type="predicted"/>
<feature type="domain" description="CSN8/PSMD8/EIF3K" evidence="2">
    <location>
        <begin position="421"/>
        <end position="486"/>
    </location>
</feature>
<evidence type="ECO:0000256" key="1">
    <source>
        <dbReference type="SAM" id="MobiDB-lite"/>
    </source>
</evidence>
<accession>A0A1Y1X647</accession>
<name>A0A1Y1X647_9FUNG</name>
<dbReference type="EMBL" id="MCFG01000122">
    <property type="protein sequence ID" value="ORX81267.1"/>
    <property type="molecule type" value="Genomic_DNA"/>
</dbReference>
<keyword evidence="4" id="KW-1185">Reference proteome</keyword>
<reference evidence="3 4" key="1">
    <citation type="submission" date="2016-08" db="EMBL/GenBank/DDBJ databases">
        <title>A Parts List for Fungal Cellulosomes Revealed by Comparative Genomics.</title>
        <authorList>
            <consortium name="DOE Joint Genome Institute"/>
            <person name="Haitjema C.H."/>
            <person name="Gilmore S.P."/>
            <person name="Henske J.K."/>
            <person name="Solomon K.V."/>
            <person name="De Groot R."/>
            <person name="Kuo A."/>
            <person name="Mondo S.J."/>
            <person name="Salamov A.A."/>
            <person name="Labutti K."/>
            <person name="Zhao Z."/>
            <person name="Chiniquy J."/>
            <person name="Barry K."/>
            <person name="Brewer H.M."/>
            <person name="Purvine S.O."/>
            <person name="Wright A.T."/>
            <person name="Boxma B."/>
            <person name="Van Alen T."/>
            <person name="Hackstein J.H."/>
            <person name="Baker S.E."/>
            <person name="Grigoriev I.V."/>
            <person name="O'Malley M.A."/>
        </authorList>
    </citation>
    <scope>NUCLEOTIDE SEQUENCE [LARGE SCALE GENOMIC DNA]</scope>
    <source>
        <strain evidence="3 4">S4</strain>
    </source>
</reference>
<feature type="compositionally biased region" description="Acidic residues" evidence="1">
    <location>
        <begin position="306"/>
        <end position="346"/>
    </location>
</feature>
<dbReference type="Proteomes" id="UP000193944">
    <property type="component" value="Unassembled WGS sequence"/>
</dbReference>
<comment type="caution">
    <text evidence="3">The sequence shown here is derived from an EMBL/GenBank/DDBJ whole genome shotgun (WGS) entry which is preliminary data.</text>
</comment>
<evidence type="ECO:0000259" key="2">
    <source>
        <dbReference type="Pfam" id="PF10075"/>
    </source>
</evidence>
<feature type="compositionally biased region" description="Polar residues" evidence="1">
    <location>
        <begin position="273"/>
        <end position="284"/>
    </location>
</feature>
<sequence length="520" mass="60824">MKKILTGDEQLKDTFVCTLIKLFGIEKYDIMEKFCNELEISFSIIDDRKIKPNEYFEFLNEIKSNLMEECRNSSDGDTGMNIEINPNPDEMDMDVSKKEMFTNVTKLLEEAYSVEPAESEEFINPVFNSNFYIIFFLILVINNQMDSARYLYKRLPKPILSNRTIVFLKVFLSFMLKKDVGKALSVLNKEIEVEIKKLNVSIENEEDYIEEDIVDKNENENEMNIISQKGKNEEKNQEDNDEKMDIYPYEKSNEIVVESSKEKMNHLAVIENNTPEHSSETTMNAGPVLQVDTPEETMKDVRDNNDDNDNEEEEEDDDNDNEEEEEEDDDDDDDDDDDYNDVDSNDESNNNNKNENISKTMLKITENMAKINDNTMTPTDIETPLSYTSIGENNHNNIHITKSYFKIKRCSLFIKELLLCLLENTRKRQINLIAKAYDHILVKEVAKTLDYPEDKIISYITENYGWDVEPAQDQSGEMMFIPKREVKERKQEMSINHIDTLINHLIFLEDSDKIQTIERF</sequence>